<dbReference type="EMBL" id="CP108188">
    <property type="protein sequence ID" value="WTR74586.1"/>
    <property type="molecule type" value="Genomic_DNA"/>
</dbReference>
<evidence type="ECO:0000313" key="3">
    <source>
        <dbReference type="Proteomes" id="UP001622594"/>
    </source>
</evidence>
<accession>A0ABZ1LMC8</accession>
<name>A0ABZ1LMC8_9ACTN</name>
<proteinExistence type="predicted"/>
<organism evidence="2 3">
    <name type="scientific">Streptomyces zaomyceticus</name>
    <dbReference type="NCBI Taxonomy" id="68286"/>
    <lineage>
        <taxon>Bacteria</taxon>
        <taxon>Bacillati</taxon>
        <taxon>Actinomycetota</taxon>
        <taxon>Actinomycetes</taxon>
        <taxon>Kitasatosporales</taxon>
        <taxon>Streptomycetaceae</taxon>
        <taxon>Streptomyces</taxon>
    </lineage>
</organism>
<dbReference type="Proteomes" id="UP001622594">
    <property type="component" value="Chromosome"/>
</dbReference>
<feature type="region of interest" description="Disordered" evidence="1">
    <location>
        <begin position="43"/>
        <end position="64"/>
    </location>
</feature>
<evidence type="ECO:0000313" key="2">
    <source>
        <dbReference type="EMBL" id="WTR74586.1"/>
    </source>
</evidence>
<dbReference type="Gene3D" id="2.40.30.10">
    <property type="entry name" value="Translation factors"/>
    <property type="match status" value="1"/>
</dbReference>
<keyword evidence="3" id="KW-1185">Reference proteome</keyword>
<evidence type="ECO:0000256" key="1">
    <source>
        <dbReference type="SAM" id="MobiDB-lite"/>
    </source>
</evidence>
<protein>
    <submittedName>
        <fullName evidence="2">Uncharacterized protein</fullName>
    </submittedName>
</protein>
<dbReference type="RefSeq" id="WP_406336860.1">
    <property type="nucleotide sequence ID" value="NZ_CP108188.1"/>
</dbReference>
<reference evidence="2 3" key="1">
    <citation type="submission" date="2022-10" db="EMBL/GenBank/DDBJ databases">
        <title>The complete genomes of actinobacterial strains from the NBC collection.</title>
        <authorList>
            <person name="Joergensen T.S."/>
            <person name="Alvarez Arevalo M."/>
            <person name="Sterndorff E.B."/>
            <person name="Faurdal D."/>
            <person name="Vuksanovic O."/>
            <person name="Mourched A.-S."/>
            <person name="Charusanti P."/>
            <person name="Shaw S."/>
            <person name="Blin K."/>
            <person name="Weber T."/>
        </authorList>
    </citation>
    <scope>NUCLEOTIDE SEQUENCE [LARGE SCALE GENOMIC DNA]</scope>
    <source>
        <strain evidence="2 3">NBC_00123</strain>
    </source>
</reference>
<gene>
    <name evidence="2" type="ORF">OG814_37515</name>
</gene>
<sequence>MPPTQPAPLPLRLLRVVANHHVTLRMRRVTLGGSDLGGFTSVGPDQQVAGGQKASWQPPRGAEPNTCPTMRLVNPRHRSRILPACFLVALVAFGWYATQSVRPADCEVSFSAFTGSDGQPLPENGEEVTWDELDERAYQDLVASGRYGPPTARWHRWLG</sequence>